<sequence length="119" mass="13535">VMAAGFIENLDLDVPTAVGQMSFAKDDPDRFFFEALGIFWKALEDHLLDQSPPIMTYNRMFSLFGENTPENLKLLSDPLLRPLSHLMIDEFQDVSPQIVSWIRASLREIRSRGPAMHVG</sequence>
<dbReference type="EMBL" id="JACARY010000139">
    <property type="protein sequence ID" value="NWD99186.1"/>
    <property type="molecule type" value="Genomic_DNA"/>
</dbReference>
<keyword evidence="1" id="KW-0547">Nucleotide-binding</keyword>
<keyword evidence="1" id="KW-0067">ATP-binding</keyword>
<protein>
    <submittedName>
        <fullName evidence="1">DNA helicase UvrD</fullName>
    </submittedName>
</protein>
<dbReference type="InterPro" id="IPR027417">
    <property type="entry name" value="P-loop_NTPase"/>
</dbReference>
<name>A0ABX2R841_9PSED</name>
<proteinExistence type="predicted"/>
<feature type="non-terminal residue" evidence="1">
    <location>
        <position position="1"/>
    </location>
</feature>
<feature type="non-terminal residue" evidence="1">
    <location>
        <position position="119"/>
    </location>
</feature>
<dbReference type="GO" id="GO:0004386">
    <property type="term" value="F:helicase activity"/>
    <property type="evidence" value="ECO:0007669"/>
    <property type="project" value="UniProtKB-KW"/>
</dbReference>
<organism evidence="1 2">
    <name type="scientific">Pseudomonas reactans</name>
    <dbReference type="NCBI Taxonomy" id="117680"/>
    <lineage>
        <taxon>Bacteria</taxon>
        <taxon>Pseudomonadati</taxon>
        <taxon>Pseudomonadota</taxon>
        <taxon>Gammaproteobacteria</taxon>
        <taxon>Pseudomonadales</taxon>
        <taxon>Pseudomonadaceae</taxon>
        <taxon>Pseudomonas</taxon>
    </lineage>
</organism>
<accession>A0ABX2R841</accession>
<evidence type="ECO:0000313" key="2">
    <source>
        <dbReference type="Proteomes" id="UP000572863"/>
    </source>
</evidence>
<comment type="caution">
    <text evidence="1">The sequence shown here is derived from an EMBL/GenBank/DDBJ whole genome shotgun (WGS) entry which is preliminary data.</text>
</comment>
<evidence type="ECO:0000313" key="1">
    <source>
        <dbReference type="EMBL" id="NWD99186.1"/>
    </source>
</evidence>
<gene>
    <name evidence="1" type="ORF">HX871_32715</name>
</gene>
<keyword evidence="2" id="KW-1185">Reference proteome</keyword>
<dbReference type="Proteomes" id="UP000572863">
    <property type="component" value="Unassembled WGS sequence"/>
</dbReference>
<reference evidence="1 2" key="1">
    <citation type="submission" date="2020-04" db="EMBL/GenBank/DDBJ databases">
        <title>Molecular characterization of pseudomonads from Agaricus bisporus reveal novel blotch 2 pathogens in Western Europe.</title>
        <authorList>
            <person name="Taparia T."/>
            <person name="Krijger M."/>
            <person name="Haynes E."/>
            <person name="Elpinstone J.G."/>
            <person name="Noble R."/>
            <person name="Van Der Wolf J."/>
        </authorList>
    </citation>
    <scope>NUCLEOTIDE SEQUENCE [LARGE SCALE GENOMIC DNA]</scope>
    <source>
        <strain evidence="1 2">P7774</strain>
    </source>
</reference>
<dbReference type="SUPFAM" id="SSF52540">
    <property type="entry name" value="P-loop containing nucleoside triphosphate hydrolases"/>
    <property type="match status" value="1"/>
</dbReference>
<keyword evidence="1" id="KW-0378">Hydrolase</keyword>
<keyword evidence="1" id="KW-0347">Helicase</keyword>